<name>A0A240SYT6_PHLPP</name>
<accession>A0A240SYT6</accession>
<dbReference type="GO" id="GO:0008049">
    <property type="term" value="P:male courtship behavior"/>
    <property type="evidence" value="ECO:0007669"/>
    <property type="project" value="TreeGrafter"/>
</dbReference>
<dbReference type="GO" id="GO:0043025">
    <property type="term" value="C:neuronal cell body"/>
    <property type="evidence" value="ECO:0007669"/>
    <property type="project" value="TreeGrafter"/>
</dbReference>
<evidence type="ECO:0000313" key="8">
    <source>
        <dbReference type="EnsemblMetazoa" id="PPAI013093-PA"/>
    </source>
</evidence>
<dbReference type="GO" id="GO:0030424">
    <property type="term" value="C:axon"/>
    <property type="evidence" value="ECO:0007669"/>
    <property type="project" value="TreeGrafter"/>
</dbReference>
<sequence>MALGFTLLWISFVFLLIGYHCFYSSLGTMSYLNMGIHITSHYLAVCAYASVMSHFFYMLVAIYSRFAAINISFGRHFLGKSSKDNGGEKGSVVKELRIAHDELNDLLDRVNSFLSIVAMAGITLSIFLWVLSCSSMYKSNVDDSDSLLMSPIGYVFWSSYFAFFVLTIIIMASRVTSEGRRTAVIIHKAMNLHPNHPDMQELKIFSLQLQCREPVASCGLFSYDYTLLYSVLGSISIYTTIFIQFDSFNYKT</sequence>
<keyword evidence="6" id="KW-0675">Receptor</keyword>
<dbReference type="GO" id="GO:0007635">
    <property type="term" value="P:chemosensory behavior"/>
    <property type="evidence" value="ECO:0007669"/>
    <property type="project" value="TreeGrafter"/>
</dbReference>
<dbReference type="Pfam" id="PF08395">
    <property type="entry name" value="7tm_7"/>
    <property type="match status" value="1"/>
</dbReference>
<evidence type="ECO:0000256" key="6">
    <source>
        <dbReference type="ARBA" id="ARBA00023170"/>
    </source>
</evidence>
<proteinExistence type="predicted"/>
<evidence type="ECO:0000256" key="7">
    <source>
        <dbReference type="ARBA" id="ARBA00023224"/>
    </source>
</evidence>
<keyword evidence="7" id="KW-0807">Transducer</keyword>
<evidence type="ECO:0000256" key="4">
    <source>
        <dbReference type="ARBA" id="ARBA00022989"/>
    </source>
</evidence>
<keyword evidence="2" id="KW-1003">Cell membrane</keyword>
<dbReference type="PANTHER" id="PTHR21143">
    <property type="entry name" value="INVERTEBRATE GUSTATORY RECEPTOR"/>
    <property type="match status" value="1"/>
</dbReference>
<dbReference type="InterPro" id="IPR013604">
    <property type="entry name" value="7TM_chemorcpt"/>
</dbReference>
<keyword evidence="4" id="KW-1133">Transmembrane helix</keyword>
<dbReference type="Proteomes" id="UP000092462">
    <property type="component" value="Unassembled WGS sequence"/>
</dbReference>
<evidence type="ECO:0000256" key="3">
    <source>
        <dbReference type="ARBA" id="ARBA00022692"/>
    </source>
</evidence>
<dbReference type="EMBL" id="AJVK01015086">
    <property type="status" value="NOT_ANNOTATED_CDS"/>
    <property type="molecule type" value="Genomic_DNA"/>
</dbReference>
<evidence type="ECO:0000256" key="5">
    <source>
        <dbReference type="ARBA" id="ARBA00023136"/>
    </source>
</evidence>
<evidence type="ECO:0000256" key="1">
    <source>
        <dbReference type="ARBA" id="ARBA00004651"/>
    </source>
</evidence>
<organism evidence="8 9">
    <name type="scientific">Phlebotomus papatasi</name>
    <name type="common">Sandfly</name>
    <dbReference type="NCBI Taxonomy" id="29031"/>
    <lineage>
        <taxon>Eukaryota</taxon>
        <taxon>Metazoa</taxon>
        <taxon>Ecdysozoa</taxon>
        <taxon>Arthropoda</taxon>
        <taxon>Hexapoda</taxon>
        <taxon>Insecta</taxon>
        <taxon>Pterygota</taxon>
        <taxon>Neoptera</taxon>
        <taxon>Endopterygota</taxon>
        <taxon>Diptera</taxon>
        <taxon>Nematocera</taxon>
        <taxon>Psychodoidea</taxon>
        <taxon>Psychodidae</taxon>
        <taxon>Phlebotomus</taxon>
        <taxon>Phlebotomus</taxon>
    </lineage>
</organism>
<dbReference type="VEuPathDB" id="VectorBase:PPAI013093"/>
<evidence type="ECO:0000256" key="2">
    <source>
        <dbReference type="ARBA" id="ARBA00022475"/>
    </source>
</evidence>
<evidence type="ECO:0000313" key="9">
    <source>
        <dbReference type="Proteomes" id="UP000092462"/>
    </source>
</evidence>
<keyword evidence="5" id="KW-0472">Membrane</keyword>
<dbReference type="GO" id="GO:0030425">
    <property type="term" value="C:dendrite"/>
    <property type="evidence" value="ECO:0007669"/>
    <property type="project" value="TreeGrafter"/>
</dbReference>
<dbReference type="GO" id="GO:0050909">
    <property type="term" value="P:sensory perception of taste"/>
    <property type="evidence" value="ECO:0007669"/>
    <property type="project" value="InterPro"/>
</dbReference>
<dbReference type="GO" id="GO:0005886">
    <property type="term" value="C:plasma membrane"/>
    <property type="evidence" value="ECO:0007669"/>
    <property type="project" value="UniProtKB-SubCell"/>
</dbReference>
<dbReference type="EnsemblMetazoa" id="PPAI013093-RA">
    <property type="protein sequence ID" value="PPAI013093-PA"/>
    <property type="gene ID" value="PPAI013093"/>
</dbReference>
<comment type="subcellular location">
    <subcellularLocation>
        <location evidence="1">Cell membrane</location>
        <topology evidence="1">Multi-pass membrane protein</topology>
    </subcellularLocation>
</comment>
<keyword evidence="9" id="KW-1185">Reference proteome</keyword>
<keyword evidence="3" id="KW-0812">Transmembrane</keyword>
<dbReference type="AlphaFoldDB" id="A0A240SYT6"/>
<dbReference type="GO" id="GO:0007165">
    <property type="term" value="P:signal transduction"/>
    <property type="evidence" value="ECO:0007669"/>
    <property type="project" value="UniProtKB-KW"/>
</dbReference>
<reference evidence="8" key="1">
    <citation type="submission" date="2022-08" db="UniProtKB">
        <authorList>
            <consortium name="EnsemblMetazoa"/>
        </authorList>
    </citation>
    <scope>IDENTIFICATION</scope>
    <source>
        <strain evidence="8">Israel</strain>
    </source>
</reference>
<dbReference type="PANTHER" id="PTHR21143:SF104">
    <property type="entry name" value="GUSTATORY RECEPTOR 8A-RELATED"/>
    <property type="match status" value="1"/>
</dbReference>
<protein>
    <submittedName>
        <fullName evidence="8">Uncharacterized protein</fullName>
    </submittedName>
</protein>